<feature type="domain" description="Penicillin-binding protein dimerisation" evidence="15">
    <location>
        <begin position="49"/>
        <end position="221"/>
    </location>
</feature>
<dbReference type="InterPro" id="IPR012338">
    <property type="entry name" value="Beta-lactam/transpept-like"/>
</dbReference>
<dbReference type="GO" id="GO:0005886">
    <property type="term" value="C:plasma membrane"/>
    <property type="evidence" value="ECO:0007669"/>
    <property type="project" value="UniProtKB-SubCell"/>
</dbReference>
<keyword evidence="9" id="KW-0133">Cell shape</keyword>
<dbReference type="GO" id="GO:0071555">
    <property type="term" value="P:cell wall organization"/>
    <property type="evidence" value="ECO:0007669"/>
    <property type="project" value="UniProtKB-KW"/>
</dbReference>
<keyword evidence="12" id="KW-0472">Membrane</keyword>
<evidence type="ECO:0000259" key="14">
    <source>
        <dbReference type="Pfam" id="PF00905"/>
    </source>
</evidence>
<dbReference type="FunFam" id="3.40.710.10:FF:000024">
    <property type="entry name" value="Penicillin-binding protein 2"/>
    <property type="match status" value="1"/>
</dbReference>
<evidence type="ECO:0000259" key="15">
    <source>
        <dbReference type="Pfam" id="PF03717"/>
    </source>
</evidence>
<dbReference type="InterPro" id="IPR050515">
    <property type="entry name" value="Beta-lactam/transpept"/>
</dbReference>
<dbReference type="GO" id="GO:0008658">
    <property type="term" value="F:penicillin binding"/>
    <property type="evidence" value="ECO:0007669"/>
    <property type="project" value="InterPro"/>
</dbReference>
<evidence type="ECO:0000313" key="16">
    <source>
        <dbReference type="EMBL" id="TFU06586.1"/>
    </source>
</evidence>
<dbReference type="GO" id="GO:0071972">
    <property type="term" value="F:peptidoglycan L,D-transpeptidase activity"/>
    <property type="evidence" value="ECO:0007669"/>
    <property type="project" value="TreeGrafter"/>
</dbReference>
<evidence type="ECO:0000256" key="7">
    <source>
        <dbReference type="ARBA" id="ARBA00022692"/>
    </source>
</evidence>
<dbReference type="EMBL" id="SIHO01000001">
    <property type="protein sequence ID" value="TFU06586.1"/>
    <property type="molecule type" value="Genomic_DNA"/>
</dbReference>
<dbReference type="GO" id="GO:0009002">
    <property type="term" value="F:serine-type D-Ala-D-Ala carboxypeptidase activity"/>
    <property type="evidence" value="ECO:0007669"/>
    <property type="project" value="InterPro"/>
</dbReference>
<evidence type="ECO:0000256" key="12">
    <source>
        <dbReference type="ARBA" id="ARBA00023136"/>
    </source>
</evidence>
<evidence type="ECO:0000256" key="3">
    <source>
        <dbReference type="ARBA" id="ARBA00022475"/>
    </source>
</evidence>
<keyword evidence="5" id="KW-0121">Carboxypeptidase</keyword>
<keyword evidence="4" id="KW-0997">Cell inner membrane</keyword>
<dbReference type="InterPro" id="IPR001460">
    <property type="entry name" value="PCN-bd_Tpept"/>
</dbReference>
<dbReference type="AlphaFoldDB" id="A0A4Y9ESH2"/>
<dbReference type="GO" id="GO:0006508">
    <property type="term" value="P:proteolysis"/>
    <property type="evidence" value="ECO:0007669"/>
    <property type="project" value="UniProtKB-KW"/>
</dbReference>
<gene>
    <name evidence="16" type="primary">mrdA</name>
    <name evidence="16" type="ORF">EUV02_00580</name>
</gene>
<keyword evidence="13" id="KW-0961">Cell wall biogenesis/degradation</keyword>
<dbReference type="InterPro" id="IPR036138">
    <property type="entry name" value="PBP_dimer_sf"/>
</dbReference>
<keyword evidence="7" id="KW-0812">Transmembrane</keyword>
<dbReference type="Proteomes" id="UP000297737">
    <property type="component" value="Unassembled WGS sequence"/>
</dbReference>
<evidence type="ECO:0000256" key="5">
    <source>
        <dbReference type="ARBA" id="ARBA00022645"/>
    </source>
</evidence>
<dbReference type="SUPFAM" id="SSF56601">
    <property type="entry name" value="beta-lactamase/transpeptidase-like"/>
    <property type="match status" value="1"/>
</dbReference>
<reference evidence="16 17" key="1">
    <citation type="submission" date="2019-02" db="EMBL/GenBank/DDBJ databases">
        <title>Polymorphobacter sp. isolated from the lake at the Tibet of China.</title>
        <authorList>
            <person name="Li A."/>
        </authorList>
    </citation>
    <scope>NUCLEOTIDE SEQUENCE [LARGE SCALE GENOMIC DNA]</scope>
    <source>
        <strain evidence="16 17">DJ1R-1</strain>
    </source>
</reference>
<dbReference type="GO" id="GO:0009252">
    <property type="term" value="P:peptidoglycan biosynthetic process"/>
    <property type="evidence" value="ECO:0007669"/>
    <property type="project" value="UniProtKB-KW"/>
</dbReference>
<dbReference type="PANTHER" id="PTHR30627:SF2">
    <property type="entry name" value="PEPTIDOGLYCAN D,D-TRANSPEPTIDASE MRDA"/>
    <property type="match status" value="1"/>
</dbReference>
<evidence type="ECO:0000256" key="9">
    <source>
        <dbReference type="ARBA" id="ARBA00022960"/>
    </source>
</evidence>
<sequence>MFSRRSFVVAGAMGVVGVALTARMTWLSVFQGEKFKLLAESNRVQLRLIPPRRGWIIDRNGKPLALNTPDYRLEIIPEQLTDLEATLTEIVKILPLTEEDLTRIREDVARQPKYMPVTITSGIGWQAFAQLNVRLPDLPGIQPVRGFSRVYPEGERFAHLLGYVGTATAEQYQKSRDPLLIFPGFKIGKDGIEKRKDAELRGTAGANRVEVNARGRVIRELDTRSDIPGANLKLTIDRDLQSYAARRVGNDSASVIVMDCETGDLLCLLSMPAFDPNVFSTRITSKLWAELQASERHPLINKSVMGLYPPGSTFKMMTAIAALETGTLPTETAYCNGSYRLGNNVWHCWSKRGHGNVPMHAALVHSCDVYFYTFGRAAGIDAIASVARRFGLGQKFDLPLPAQAAGIVPDDAWKMKRYGKPWAVAETLNTSIGQGYLIVNPLQLAVMSARIASGKKVEPRLLADAPRVPPGDLGISADHLQIIRDGMIDVVNAGGGTGKAARLKVEGIRVAGKTGSAQVRRITMADRRAGRTSSDRMPYKYRDHALFVAFAPADAPRYAVSVIVEHGSHGGTAAAPIARDVLTYIFEPERALKTLEPLERAFAAKRAAEAAAAEAAAYAAAHPELVVAVAPDAAAPPPPTPAPGD</sequence>
<evidence type="ECO:0000313" key="17">
    <source>
        <dbReference type="Proteomes" id="UP000297737"/>
    </source>
</evidence>
<evidence type="ECO:0000256" key="10">
    <source>
        <dbReference type="ARBA" id="ARBA00022984"/>
    </source>
</evidence>
<keyword evidence="8" id="KW-0378">Hydrolase</keyword>
<dbReference type="Gene3D" id="3.30.1390.30">
    <property type="entry name" value="Penicillin-binding protein 2a, domain 3"/>
    <property type="match status" value="1"/>
</dbReference>
<dbReference type="Pfam" id="PF00905">
    <property type="entry name" value="Transpeptidase"/>
    <property type="match status" value="1"/>
</dbReference>
<keyword evidence="11" id="KW-1133">Transmembrane helix</keyword>
<dbReference type="SUPFAM" id="SSF56519">
    <property type="entry name" value="Penicillin binding protein dimerisation domain"/>
    <property type="match status" value="1"/>
</dbReference>
<dbReference type="InterPro" id="IPR005311">
    <property type="entry name" value="PBP_dimer"/>
</dbReference>
<evidence type="ECO:0000256" key="11">
    <source>
        <dbReference type="ARBA" id="ARBA00022989"/>
    </source>
</evidence>
<name>A0A4Y9ESH2_9SPHN</name>
<keyword evidence="10" id="KW-0573">Peptidoglycan synthesis</keyword>
<comment type="subcellular location">
    <subcellularLocation>
        <location evidence="2">Cell membrane</location>
    </subcellularLocation>
    <subcellularLocation>
        <location evidence="1">Membrane</location>
        <topology evidence="1">Single-pass membrane protein</topology>
    </subcellularLocation>
</comment>
<feature type="domain" description="Penicillin-binding protein transpeptidase" evidence="14">
    <location>
        <begin position="254"/>
        <end position="582"/>
    </location>
</feature>
<dbReference type="Gene3D" id="3.90.1310.10">
    <property type="entry name" value="Penicillin-binding protein 2a (Domain 2)"/>
    <property type="match status" value="1"/>
</dbReference>
<dbReference type="GO" id="GO:0008360">
    <property type="term" value="P:regulation of cell shape"/>
    <property type="evidence" value="ECO:0007669"/>
    <property type="project" value="UniProtKB-KW"/>
</dbReference>
<organism evidence="16 17">
    <name type="scientific">Glacieibacterium arshaanense</name>
    <dbReference type="NCBI Taxonomy" id="2511025"/>
    <lineage>
        <taxon>Bacteria</taxon>
        <taxon>Pseudomonadati</taxon>
        <taxon>Pseudomonadota</taxon>
        <taxon>Alphaproteobacteria</taxon>
        <taxon>Sphingomonadales</taxon>
        <taxon>Sphingosinicellaceae</taxon>
        <taxon>Glacieibacterium</taxon>
    </lineage>
</organism>
<dbReference type="InterPro" id="IPR017790">
    <property type="entry name" value="Penicillin-binding_protein_2"/>
</dbReference>
<evidence type="ECO:0000256" key="8">
    <source>
        <dbReference type="ARBA" id="ARBA00022801"/>
    </source>
</evidence>
<dbReference type="PANTHER" id="PTHR30627">
    <property type="entry name" value="PEPTIDOGLYCAN D,D-TRANSPEPTIDASE"/>
    <property type="match status" value="1"/>
</dbReference>
<accession>A0A4Y9ESH2</accession>
<proteinExistence type="predicted"/>
<keyword evidence="3" id="KW-1003">Cell membrane</keyword>
<protein>
    <submittedName>
        <fullName evidence="16">Penicillin-binding protein 2</fullName>
    </submittedName>
</protein>
<evidence type="ECO:0000256" key="2">
    <source>
        <dbReference type="ARBA" id="ARBA00004236"/>
    </source>
</evidence>
<keyword evidence="17" id="KW-1185">Reference proteome</keyword>
<evidence type="ECO:0000256" key="13">
    <source>
        <dbReference type="ARBA" id="ARBA00023316"/>
    </source>
</evidence>
<evidence type="ECO:0000256" key="6">
    <source>
        <dbReference type="ARBA" id="ARBA00022670"/>
    </source>
</evidence>
<dbReference type="Gene3D" id="3.40.710.10">
    <property type="entry name" value="DD-peptidase/beta-lactamase superfamily"/>
    <property type="match status" value="1"/>
</dbReference>
<keyword evidence="6" id="KW-0645">Protease</keyword>
<evidence type="ECO:0000256" key="4">
    <source>
        <dbReference type="ARBA" id="ARBA00022519"/>
    </source>
</evidence>
<dbReference type="OrthoDB" id="9766847at2"/>
<evidence type="ECO:0000256" key="1">
    <source>
        <dbReference type="ARBA" id="ARBA00004167"/>
    </source>
</evidence>
<comment type="caution">
    <text evidence="16">The sequence shown here is derived from an EMBL/GenBank/DDBJ whole genome shotgun (WGS) entry which is preliminary data.</text>
</comment>
<dbReference type="NCBIfam" id="TIGR03423">
    <property type="entry name" value="pbp2_mrdA"/>
    <property type="match status" value="1"/>
</dbReference>
<dbReference type="Pfam" id="PF03717">
    <property type="entry name" value="PBP_dimer"/>
    <property type="match status" value="1"/>
</dbReference>